<evidence type="ECO:0008006" key="3">
    <source>
        <dbReference type="Google" id="ProtNLM"/>
    </source>
</evidence>
<dbReference type="OrthoDB" id="7485566at2759"/>
<proteinExistence type="predicted"/>
<organism evidence="1 2">
    <name type="scientific">Ignelater luminosus</name>
    <name type="common">Cucubano</name>
    <name type="synonym">Pyrophorus luminosus</name>
    <dbReference type="NCBI Taxonomy" id="2038154"/>
    <lineage>
        <taxon>Eukaryota</taxon>
        <taxon>Metazoa</taxon>
        <taxon>Ecdysozoa</taxon>
        <taxon>Arthropoda</taxon>
        <taxon>Hexapoda</taxon>
        <taxon>Insecta</taxon>
        <taxon>Pterygota</taxon>
        <taxon>Neoptera</taxon>
        <taxon>Endopterygota</taxon>
        <taxon>Coleoptera</taxon>
        <taxon>Polyphaga</taxon>
        <taxon>Elateriformia</taxon>
        <taxon>Elateroidea</taxon>
        <taxon>Elateridae</taxon>
        <taxon>Agrypninae</taxon>
        <taxon>Pyrophorini</taxon>
        <taxon>Ignelater</taxon>
    </lineage>
</organism>
<feature type="non-terminal residue" evidence="1">
    <location>
        <position position="1"/>
    </location>
</feature>
<dbReference type="EMBL" id="VTPC01044448">
    <property type="protein sequence ID" value="KAF2890888.1"/>
    <property type="molecule type" value="Genomic_DNA"/>
</dbReference>
<evidence type="ECO:0000313" key="1">
    <source>
        <dbReference type="EMBL" id="KAF2890888.1"/>
    </source>
</evidence>
<comment type="caution">
    <text evidence="1">The sequence shown here is derived from an EMBL/GenBank/DDBJ whole genome shotgun (WGS) entry which is preliminary data.</text>
</comment>
<protein>
    <recommendedName>
        <fullName evidence="3">Reverse transcriptase domain-containing protein</fullName>
    </recommendedName>
</protein>
<evidence type="ECO:0000313" key="2">
    <source>
        <dbReference type="Proteomes" id="UP000801492"/>
    </source>
</evidence>
<accession>A0A8K0CNV9</accession>
<dbReference type="AlphaFoldDB" id="A0A8K0CNV9"/>
<dbReference type="Proteomes" id="UP000801492">
    <property type="component" value="Unassembled WGS sequence"/>
</dbReference>
<keyword evidence="2" id="KW-1185">Reference proteome</keyword>
<name>A0A8K0CNV9_IGNLU</name>
<reference evidence="1" key="1">
    <citation type="submission" date="2019-08" db="EMBL/GenBank/DDBJ databases">
        <title>The genome of the North American firefly Photinus pyralis.</title>
        <authorList>
            <consortium name="Photinus pyralis genome working group"/>
            <person name="Fallon T.R."/>
            <person name="Sander Lower S.E."/>
            <person name="Weng J.-K."/>
        </authorList>
    </citation>
    <scope>NUCLEOTIDE SEQUENCE</scope>
    <source>
        <strain evidence="1">TRF0915ILg1</strain>
        <tissue evidence="1">Whole body</tissue>
    </source>
</reference>
<sequence>MGKHKYFNNDCLEKSQFSKKTLQWFPINKVDIVEKSCKTPNTPELRSLEKYWVSVKGSFRKEGKQAKCNNNFRKLCLSGCEKVTEMLAKSNGNGCLTVCESDLQKAINSFPSGSGSGIDGLIPQHLKDMTSKSASDAGRNLLMFITQSCNFMLVAKQRYCSSTDLIFGNQVILSLVGVQQGDFAGPITFTLATQLIIDELKSELNVFYLNKGTLSDDPEVALSDFILPSQV</sequence>
<gene>
    <name evidence="1" type="ORF">ILUMI_15285</name>
</gene>